<dbReference type="InterPro" id="IPR029058">
    <property type="entry name" value="AB_hydrolase_fold"/>
</dbReference>
<evidence type="ECO:0000259" key="1">
    <source>
        <dbReference type="Pfam" id="PF01738"/>
    </source>
</evidence>
<feature type="domain" description="Dienelactone hydrolase" evidence="1">
    <location>
        <begin position="21"/>
        <end position="219"/>
    </location>
</feature>
<sequence length="223" mass="23957">MIKIRTENVALAGGDQLRLSVAEPETVVRGGLVVLHEARGVTEPMRRVAGVLAGEGWLTAVPHLYHQDAGEPQPEERVRELSVDSLLADTDAALQWLSERGIAQDQQGVVGFGTGGTAAFLVAARRSVGAAVSVGGGIVDPLTGGWPPLVEIAGDLSCPWLGLYGEDEHPSQEVAKLQAAVEKAEMATDVVRYPGAGHRFDRDVRAAREAWQRLCNWFDLHLR</sequence>
<name>A0A073AWY1_9PSEU</name>
<comment type="caution">
    <text evidence="2">The sequence shown here is derived from an EMBL/GenBank/DDBJ whole genome shotgun (WGS) entry which is preliminary data.</text>
</comment>
<evidence type="ECO:0000313" key="3">
    <source>
        <dbReference type="Proteomes" id="UP000031419"/>
    </source>
</evidence>
<dbReference type="InterPro" id="IPR002925">
    <property type="entry name" value="Dienelactn_hydro"/>
</dbReference>
<dbReference type="eggNOG" id="COG0412">
    <property type="taxonomic scope" value="Bacteria"/>
</dbReference>
<dbReference type="AlphaFoldDB" id="A0A073AWY1"/>
<accession>A0A073AWY1</accession>
<reference evidence="2 3" key="1">
    <citation type="submission" date="2014-06" db="EMBL/GenBank/DDBJ databases">
        <title>Saccharopolyspora rectivirgula DSM-43113 Genome sequencing.</title>
        <authorList>
            <person name="Barrera C."/>
            <person name="Millon L."/>
            <person name="Rognon B."/>
            <person name="Zaugg C."/>
            <person name="Monod M."/>
        </authorList>
    </citation>
    <scope>NUCLEOTIDE SEQUENCE [LARGE SCALE GENOMIC DNA]</scope>
    <source>
        <strain evidence="2 3">DSM 43113</strain>
    </source>
</reference>
<dbReference type="Proteomes" id="UP000031419">
    <property type="component" value="Unassembled WGS sequence"/>
</dbReference>
<dbReference type="RefSeq" id="WP_029722367.1">
    <property type="nucleotide sequence ID" value="NZ_JAJUIW010000037.1"/>
</dbReference>
<organism evidence="2 3">
    <name type="scientific">Saccharopolyspora rectivirgula</name>
    <dbReference type="NCBI Taxonomy" id="28042"/>
    <lineage>
        <taxon>Bacteria</taxon>
        <taxon>Bacillati</taxon>
        <taxon>Actinomycetota</taxon>
        <taxon>Actinomycetes</taxon>
        <taxon>Pseudonocardiales</taxon>
        <taxon>Pseudonocardiaceae</taxon>
        <taxon>Saccharopolyspora</taxon>
    </lineage>
</organism>
<dbReference type="OrthoDB" id="188362at2"/>
<dbReference type="EMBL" id="JNVU01000037">
    <property type="protein sequence ID" value="KEI43567.1"/>
    <property type="molecule type" value="Genomic_DNA"/>
</dbReference>
<dbReference type="STRING" id="28042.GU90_14595"/>
<dbReference type="SUPFAM" id="SSF53474">
    <property type="entry name" value="alpha/beta-Hydrolases"/>
    <property type="match status" value="1"/>
</dbReference>
<gene>
    <name evidence="2" type="ORF">GU90_14595</name>
</gene>
<keyword evidence="3" id="KW-1185">Reference proteome</keyword>
<dbReference type="GO" id="GO:0016787">
    <property type="term" value="F:hydrolase activity"/>
    <property type="evidence" value="ECO:0007669"/>
    <property type="project" value="InterPro"/>
</dbReference>
<dbReference type="InterPro" id="IPR051049">
    <property type="entry name" value="Dienelactone_hydrolase-like"/>
</dbReference>
<evidence type="ECO:0000313" key="2">
    <source>
        <dbReference type="EMBL" id="KEI43567.1"/>
    </source>
</evidence>
<dbReference type="Gene3D" id="3.40.50.1820">
    <property type="entry name" value="alpha/beta hydrolase"/>
    <property type="match status" value="1"/>
</dbReference>
<protein>
    <submittedName>
        <fullName evidence="2">Carboxymethylenebutenolidase</fullName>
    </submittedName>
</protein>
<dbReference type="Pfam" id="PF01738">
    <property type="entry name" value="DLH"/>
    <property type="match status" value="1"/>
</dbReference>
<dbReference type="PANTHER" id="PTHR46623">
    <property type="entry name" value="CARBOXYMETHYLENEBUTENOLIDASE-RELATED"/>
    <property type="match status" value="1"/>
</dbReference>
<dbReference type="PANTHER" id="PTHR46623:SF6">
    <property type="entry name" value="ALPHA_BETA-HYDROLASES SUPERFAMILY PROTEIN"/>
    <property type="match status" value="1"/>
</dbReference>
<proteinExistence type="predicted"/>